<organism evidence="4 5">
    <name type="scientific">Sphaeroforma arctica JP610</name>
    <dbReference type="NCBI Taxonomy" id="667725"/>
    <lineage>
        <taxon>Eukaryota</taxon>
        <taxon>Ichthyosporea</taxon>
        <taxon>Ichthyophonida</taxon>
        <taxon>Sphaeroforma</taxon>
    </lineage>
</organism>
<dbReference type="InterPro" id="IPR011993">
    <property type="entry name" value="PH-like_dom_sf"/>
</dbReference>
<proteinExistence type="predicted"/>
<dbReference type="SUPFAM" id="SSF50729">
    <property type="entry name" value="PH domain-like"/>
    <property type="match status" value="1"/>
</dbReference>
<evidence type="ECO:0000313" key="5">
    <source>
        <dbReference type="Proteomes" id="UP000054560"/>
    </source>
</evidence>
<evidence type="ECO:0000313" key="4">
    <source>
        <dbReference type="EMBL" id="KNC78572.1"/>
    </source>
</evidence>
<dbReference type="GO" id="GO:0046872">
    <property type="term" value="F:metal ion binding"/>
    <property type="evidence" value="ECO:0007669"/>
    <property type="project" value="UniProtKB-KW"/>
</dbReference>
<dbReference type="AlphaFoldDB" id="A0A0L0FP67"/>
<dbReference type="PROSITE" id="PS50003">
    <property type="entry name" value="PH_DOMAIN"/>
    <property type="match status" value="1"/>
</dbReference>
<accession>A0A0L0FP67</accession>
<dbReference type="InterPro" id="IPR001849">
    <property type="entry name" value="PH_domain"/>
</dbReference>
<dbReference type="RefSeq" id="XP_014152474.1">
    <property type="nucleotide sequence ID" value="XM_014296999.1"/>
</dbReference>
<dbReference type="SMART" id="SM00233">
    <property type="entry name" value="PH"/>
    <property type="match status" value="1"/>
</dbReference>
<dbReference type="EMBL" id="KQ242466">
    <property type="protein sequence ID" value="KNC78572.1"/>
    <property type="molecule type" value="Genomic_DNA"/>
</dbReference>
<gene>
    <name evidence="4" type="ORF">SARC_09008</name>
</gene>
<reference evidence="4 5" key="1">
    <citation type="submission" date="2011-02" db="EMBL/GenBank/DDBJ databases">
        <title>The Genome Sequence of Sphaeroforma arctica JP610.</title>
        <authorList>
            <consortium name="The Broad Institute Genome Sequencing Platform"/>
            <person name="Russ C."/>
            <person name="Cuomo C."/>
            <person name="Young S.K."/>
            <person name="Zeng Q."/>
            <person name="Gargeya S."/>
            <person name="Alvarado L."/>
            <person name="Berlin A."/>
            <person name="Chapman S.B."/>
            <person name="Chen Z."/>
            <person name="Freedman E."/>
            <person name="Gellesch M."/>
            <person name="Goldberg J."/>
            <person name="Griggs A."/>
            <person name="Gujja S."/>
            <person name="Heilman E."/>
            <person name="Heiman D."/>
            <person name="Howarth C."/>
            <person name="Mehta T."/>
            <person name="Neiman D."/>
            <person name="Pearson M."/>
            <person name="Roberts A."/>
            <person name="Saif S."/>
            <person name="Shea T."/>
            <person name="Shenoy N."/>
            <person name="Sisk P."/>
            <person name="Stolte C."/>
            <person name="Sykes S."/>
            <person name="White J."/>
            <person name="Yandava C."/>
            <person name="Burger G."/>
            <person name="Gray M.W."/>
            <person name="Holland P.W.H."/>
            <person name="King N."/>
            <person name="Lang F.B.F."/>
            <person name="Roger A.J."/>
            <person name="Ruiz-Trillo I."/>
            <person name="Haas B."/>
            <person name="Nusbaum C."/>
            <person name="Birren B."/>
        </authorList>
    </citation>
    <scope>NUCLEOTIDE SEQUENCE [LARGE SCALE GENOMIC DNA]</scope>
    <source>
        <strain evidence="4 5">JP610</strain>
    </source>
</reference>
<evidence type="ECO:0000259" key="3">
    <source>
        <dbReference type="PROSITE" id="PS50003"/>
    </source>
</evidence>
<sequence length="165" mass="18725">MTRPKPHQPIQNTKSRASFLVICPLFAGGWVYKKSARFSGFNKRWIVVENGVLHIGPSQHNLPLQEAKPTKQIPLYTCTVKEVRTTFPKYSFTVISPSHSWTFAVMSEFSHNAWISCIRNAISEALSVCGIECHTTLFAQTWEFSYNVCFCRVCTTINVAECGMR</sequence>
<dbReference type="GO" id="GO:0005096">
    <property type="term" value="F:GTPase activator activity"/>
    <property type="evidence" value="ECO:0007669"/>
    <property type="project" value="InterPro"/>
</dbReference>
<keyword evidence="2" id="KW-0862">Zinc</keyword>
<feature type="domain" description="PH" evidence="3">
    <location>
        <begin position="24"/>
        <end position="123"/>
    </location>
</feature>
<evidence type="ECO:0000256" key="1">
    <source>
        <dbReference type="ARBA" id="ARBA00022723"/>
    </source>
</evidence>
<dbReference type="InterPro" id="IPR045258">
    <property type="entry name" value="ACAP1/2/3-like"/>
</dbReference>
<keyword evidence="5" id="KW-1185">Reference proteome</keyword>
<keyword evidence="1" id="KW-0479">Metal-binding</keyword>
<evidence type="ECO:0000256" key="2">
    <source>
        <dbReference type="ARBA" id="ARBA00022833"/>
    </source>
</evidence>
<dbReference type="Proteomes" id="UP000054560">
    <property type="component" value="Unassembled WGS sequence"/>
</dbReference>
<dbReference type="Pfam" id="PF00169">
    <property type="entry name" value="PH"/>
    <property type="match status" value="1"/>
</dbReference>
<dbReference type="PANTHER" id="PTHR23180:SF160">
    <property type="entry name" value="ADP-RIBOSYLATION FACTOR GTPASE-ACTIVATING PROTEIN EFFECTOR PROTEIN 1"/>
    <property type="match status" value="1"/>
</dbReference>
<dbReference type="PANTHER" id="PTHR23180">
    <property type="entry name" value="CENTAURIN/ARF"/>
    <property type="match status" value="1"/>
</dbReference>
<name>A0A0L0FP67_9EUKA</name>
<dbReference type="GeneID" id="25909512"/>
<dbReference type="Gene3D" id="2.30.29.30">
    <property type="entry name" value="Pleckstrin-homology domain (PH domain)/Phosphotyrosine-binding domain (PTB)"/>
    <property type="match status" value="1"/>
</dbReference>
<protein>
    <recommendedName>
        <fullName evidence="3">PH domain-containing protein</fullName>
    </recommendedName>
</protein>